<dbReference type="EMBL" id="PTIY01000010">
    <property type="protein sequence ID" value="PPK69309.1"/>
    <property type="molecule type" value="Genomic_DNA"/>
</dbReference>
<dbReference type="AlphaFoldDB" id="A0A2S6GVS0"/>
<evidence type="ECO:0000259" key="1">
    <source>
        <dbReference type="Pfam" id="PF04536"/>
    </source>
</evidence>
<dbReference type="OrthoDB" id="5683663at2"/>
<organism evidence="2 3">
    <name type="scientific">Methylobacter tundripaludum</name>
    <dbReference type="NCBI Taxonomy" id="173365"/>
    <lineage>
        <taxon>Bacteria</taxon>
        <taxon>Pseudomonadati</taxon>
        <taxon>Pseudomonadota</taxon>
        <taxon>Gammaproteobacteria</taxon>
        <taxon>Methylococcales</taxon>
        <taxon>Methylococcaceae</taxon>
        <taxon>Methylobacter</taxon>
    </lineage>
</organism>
<reference evidence="2 3" key="1">
    <citation type="submission" date="2018-02" db="EMBL/GenBank/DDBJ databases">
        <title>Subsurface microbial communities from deep shales in Ohio and West Virginia, USA.</title>
        <authorList>
            <person name="Wrighton K."/>
        </authorList>
    </citation>
    <scope>NUCLEOTIDE SEQUENCE [LARGE SCALE GENOMIC DNA]</scope>
    <source>
        <strain evidence="2 3">OWC-G53F</strain>
    </source>
</reference>
<protein>
    <submittedName>
        <fullName evidence="2">TLP18.3/Psb32/MOLO-1 phosphatase superfamily protein</fullName>
    </submittedName>
</protein>
<accession>A0A2S6GVS0</accession>
<dbReference type="PANTHER" id="PTHR30373">
    <property type="entry name" value="UPF0603 PROTEIN YGCG"/>
    <property type="match status" value="1"/>
</dbReference>
<dbReference type="Pfam" id="PF04536">
    <property type="entry name" value="TPM_phosphatase"/>
    <property type="match status" value="1"/>
</dbReference>
<comment type="caution">
    <text evidence="2">The sequence shown here is derived from an EMBL/GenBank/DDBJ whole genome shotgun (WGS) entry which is preliminary data.</text>
</comment>
<dbReference type="PANTHER" id="PTHR30373:SF8">
    <property type="entry name" value="BLL7265 PROTEIN"/>
    <property type="match status" value="1"/>
</dbReference>
<proteinExistence type="predicted"/>
<sequence length="168" mass="19375">MVNIKRWFRHAFMPPWRWRVLFSKKALDGIEKSIKHSEHQHSGELRFAVENALALGKVWRGVSTRQRAIEVFSDLRVWDTEENSGVLIYLLLADREVHIIADRGITKLVSQSEWDAIAEAMRKAFKRGDFLRGSLQGIERITLLLATHFPSTADNSNELSNKPVIVKR</sequence>
<feature type="domain" description="TPM" evidence="1">
    <location>
        <begin position="21"/>
        <end position="141"/>
    </location>
</feature>
<evidence type="ECO:0000313" key="2">
    <source>
        <dbReference type="EMBL" id="PPK69309.1"/>
    </source>
</evidence>
<dbReference type="RefSeq" id="WP_104424348.1">
    <property type="nucleotide sequence ID" value="NZ_PTIY01000010.1"/>
</dbReference>
<gene>
    <name evidence="2" type="ORF">B0F88_11095</name>
</gene>
<dbReference type="Gene3D" id="3.10.310.50">
    <property type="match status" value="1"/>
</dbReference>
<dbReference type="Proteomes" id="UP000238071">
    <property type="component" value="Unassembled WGS sequence"/>
</dbReference>
<name>A0A2S6GVS0_9GAMM</name>
<dbReference type="InterPro" id="IPR007621">
    <property type="entry name" value="TPM_dom"/>
</dbReference>
<keyword evidence="3" id="KW-1185">Reference proteome</keyword>
<evidence type="ECO:0000313" key="3">
    <source>
        <dbReference type="Proteomes" id="UP000238071"/>
    </source>
</evidence>